<dbReference type="InterPro" id="IPR000198">
    <property type="entry name" value="RhoGAP_dom"/>
</dbReference>
<dbReference type="Pfam" id="PF00620">
    <property type="entry name" value="RhoGAP"/>
    <property type="match status" value="1"/>
</dbReference>
<dbReference type="EMBL" id="PNBA02000015">
    <property type="protein sequence ID" value="KAG6398685.1"/>
    <property type="molecule type" value="Genomic_DNA"/>
</dbReference>
<evidence type="ECO:0000259" key="4">
    <source>
        <dbReference type="PROSITE" id="PS50003"/>
    </source>
</evidence>
<evidence type="ECO:0000256" key="1">
    <source>
        <dbReference type="ARBA" id="ARBA00022468"/>
    </source>
</evidence>
<organism evidence="6">
    <name type="scientific">Salvia splendens</name>
    <name type="common">Scarlet sage</name>
    <dbReference type="NCBI Taxonomy" id="180675"/>
    <lineage>
        <taxon>Eukaryota</taxon>
        <taxon>Viridiplantae</taxon>
        <taxon>Streptophyta</taxon>
        <taxon>Embryophyta</taxon>
        <taxon>Tracheophyta</taxon>
        <taxon>Spermatophyta</taxon>
        <taxon>Magnoliopsida</taxon>
        <taxon>eudicotyledons</taxon>
        <taxon>Gunneridae</taxon>
        <taxon>Pentapetalae</taxon>
        <taxon>asterids</taxon>
        <taxon>lamiids</taxon>
        <taxon>Lamiales</taxon>
        <taxon>Lamiaceae</taxon>
        <taxon>Nepetoideae</taxon>
        <taxon>Mentheae</taxon>
        <taxon>Salviinae</taxon>
        <taxon>Salvia</taxon>
        <taxon>Salvia subgen. Calosphace</taxon>
        <taxon>core Calosphace</taxon>
    </lineage>
</organism>
<keyword evidence="1" id="KW-0343">GTPase activation</keyword>
<dbReference type="Proteomes" id="UP000298416">
    <property type="component" value="Unassembled WGS sequence"/>
</dbReference>
<feature type="coiled-coil region" evidence="2">
    <location>
        <begin position="768"/>
        <end position="802"/>
    </location>
</feature>
<evidence type="ECO:0000313" key="6">
    <source>
        <dbReference type="EMBL" id="KAG6398685.1"/>
    </source>
</evidence>
<dbReference type="AlphaFoldDB" id="A0A8X8WND2"/>
<dbReference type="Pfam" id="PF14389">
    <property type="entry name" value="Lzipper-MIP1"/>
    <property type="match status" value="1"/>
</dbReference>
<dbReference type="GO" id="GO:0007165">
    <property type="term" value="P:signal transduction"/>
    <property type="evidence" value="ECO:0007669"/>
    <property type="project" value="InterPro"/>
</dbReference>
<feature type="compositionally biased region" description="Low complexity" evidence="3">
    <location>
        <begin position="1"/>
        <end position="17"/>
    </location>
</feature>
<feature type="domain" description="Rho-GAP" evidence="5">
    <location>
        <begin position="250"/>
        <end position="449"/>
    </location>
</feature>
<dbReference type="InterPro" id="IPR011993">
    <property type="entry name" value="PH-like_dom_sf"/>
</dbReference>
<feature type="compositionally biased region" description="Polar residues" evidence="3">
    <location>
        <begin position="965"/>
        <end position="974"/>
    </location>
</feature>
<dbReference type="Pfam" id="PF00169">
    <property type="entry name" value="PH"/>
    <property type="match status" value="1"/>
</dbReference>
<feature type="compositionally biased region" description="Basic and acidic residues" evidence="3">
    <location>
        <begin position="579"/>
        <end position="603"/>
    </location>
</feature>
<feature type="region of interest" description="Disordered" evidence="3">
    <location>
        <begin position="531"/>
        <end position="668"/>
    </location>
</feature>
<feature type="compositionally biased region" description="Basic and acidic residues" evidence="3">
    <location>
        <begin position="922"/>
        <end position="935"/>
    </location>
</feature>
<dbReference type="CDD" id="cd00159">
    <property type="entry name" value="RhoGAP"/>
    <property type="match status" value="1"/>
</dbReference>
<dbReference type="InterPro" id="IPR001849">
    <property type="entry name" value="PH_domain"/>
</dbReference>
<reference evidence="6" key="1">
    <citation type="submission" date="2018-01" db="EMBL/GenBank/DDBJ databases">
        <authorList>
            <person name="Mao J.F."/>
        </authorList>
    </citation>
    <scope>NUCLEOTIDE SEQUENCE</scope>
    <source>
        <strain evidence="6">Huo1</strain>
        <tissue evidence="6">Leaf</tissue>
    </source>
</reference>
<feature type="region of interest" description="Disordered" evidence="3">
    <location>
        <begin position="1"/>
        <end position="37"/>
    </location>
</feature>
<accession>A0A8X8WND2</accession>
<dbReference type="SMART" id="SM00324">
    <property type="entry name" value="RhoGAP"/>
    <property type="match status" value="1"/>
</dbReference>
<sequence>MTNVNNNAAAAESSQAEAGGGKNEPSPPPAASNPDLHAGSKVKFMDQWKREMKSHISGNRTRGRVLACNKIWTLDLIMYWTSWIFVWPPMLIDILKGPLCMLQTGNTPSGIGWTSWKKRWFILTQTSLVFYRSDPNAVPQKSSEVNLTLGGIDLNSSGSVVVKEDKKLITVLFPDGRDGRAFTLKAETMEDLHEWKAALEETLLNAPHATATGQNGIFKNDQLNAADASSDQSKDKQTAKSLVIGRPILLALEDIDGTPSFLEKALRFLEDYGFKTEGILRQAADVEHVERRISEYEKGKNEFSPDEDAHVIADCVKYVIRELPSSPVPASCCKALVESYRTDRSIRIAAMRSAICETFPEPNRRLLQRILMMMQLIASHKTVNRMSISAVAACMAPLLLRALFAGECELDHNVDVGADGSLQLMQAAAAANHAQVIVITLLEEYENIFGLYTKVSFFSILWVVYVIRAKLGVQHIKTDPFNCLIKSIKYRLSGWDVAELNDPIIDLPNEVSVNVNIFYSDVVYSSLDVSASHEPYTDSDESETESEEITDDDDDDDESFEEEDMDEDLEHESGASSENGEHKHSEKVTRKDSSGSKSPHVDDVLEANQRPRQTSLPRHDSTEGTGSVHDVDDANMQSLGADETSIASVELPQGRSTRSLRPPAGKKNLSMESIDLPLEDDAAIRKLEFLQADLQSKISNEAANNAILQDGLDARKYELQERRLSLEKEVAGLLQKLQKEIELKKALEASLRISQLPLTFSSLIDDKVKEELDVVNEEESNLTNLKEKADDLEIQLRQMCEHNCKIGEDISNQLQQNANQLKSFNKDGGQSFENLSRSKSDKQGSGKNKKRELASSLHLPFTQNQHADTANKSHAEASTTRSSSRKSSKGEGSNSTNALSKLTNRLNFLKERRSQIATELQSLDKGRNEQVGDHDRRHHHQDPRGKPSDRSQHGDKAKKREESPNLEQGKSESFTGDKASSKFPPRTFSR</sequence>
<dbReference type="SMART" id="SM00233">
    <property type="entry name" value="PH"/>
    <property type="match status" value="1"/>
</dbReference>
<protein>
    <submittedName>
        <fullName evidence="6">Uncharacterized protein</fullName>
    </submittedName>
</protein>
<feature type="region of interest" description="Disordered" evidence="3">
    <location>
        <begin position="918"/>
        <end position="990"/>
    </location>
</feature>
<keyword evidence="2" id="KW-0175">Coiled coil</keyword>
<name>A0A8X8WND2_SALSN</name>
<evidence type="ECO:0000313" key="7">
    <source>
        <dbReference type="Proteomes" id="UP000298416"/>
    </source>
</evidence>
<dbReference type="InterPro" id="IPR025757">
    <property type="entry name" value="MIP1_Leuzipper"/>
</dbReference>
<proteinExistence type="predicted"/>
<evidence type="ECO:0000256" key="3">
    <source>
        <dbReference type="SAM" id="MobiDB-lite"/>
    </source>
</evidence>
<dbReference type="SUPFAM" id="SSF50729">
    <property type="entry name" value="PH domain-like"/>
    <property type="match status" value="1"/>
</dbReference>
<keyword evidence="7" id="KW-1185">Reference proteome</keyword>
<dbReference type="Gene3D" id="2.30.29.30">
    <property type="entry name" value="Pleckstrin-homology domain (PH domain)/Phosphotyrosine-binding domain (PTB)"/>
    <property type="match status" value="1"/>
</dbReference>
<dbReference type="GO" id="GO:0005096">
    <property type="term" value="F:GTPase activator activity"/>
    <property type="evidence" value="ECO:0007669"/>
    <property type="project" value="UniProtKB-KW"/>
</dbReference>
<dbReference type="PROSITE" id="PS50238">
    <property type="entry name" value="RHOGAP"/>
    <property type="match status" value="1"/>
</dbReference>
<evidence type="ECO:0000259" key="5">
    <source>
        <dbReference type="PROSITE" id="PS50238"/>
    </source>
</evidence>
<feature type="compositionally biased region" description="Basic and acidic residues" evidence="3">
    <location>
        <begin position="942"/>
        <end position="963"/>
    </location>
</feature>
<evidence type="ECO:0000256" key="2">
    <source>
        <dbReference type="SAM" id="Coils"/>
    </source>
</evidence>
<comment type="caution">
    <text evidence="6">The sequence shown here is derived from an EMBL/GenBank/DDBJ whole genome shotgun (WGS) entry which is preliminary data.</text>
</comment>
<feature type="compositionally biased region" description="Acidic residues" evidence="3">
    <location>
        <begin position="537"/>
        <end position="570"/>
    </location>
</feature>
<dbReference type="Gene3D" id="1.10.555.10">
    <property type="entry name" value="Rho GTPase activation protein"/>
    <property type="match status" value="1"/>
</dbReference>
<dbReference type="PANTHER" id="PTHR46265">
    <property type="entry name" value="RHO GTPASE-ACTIVATING PROTEIN 7"/>
    <property type="match status" value="1"/>
</dbReference>
<feature type="domain" description="PH" evidence="4">
    <location>
        <begin position="92"/>
        <end position="204"/>
    </location>
</feature>
<dbReference type="PROSITE" id="PS50003">
    <property type="entry name" value="PH_DOMAIN"/>
    <property type="match status" value="1"/>
</dbReference>
<dbReference type="SUPFAM" id="SSF48350">
    <property type="entry name" value="GTPase activation domain, GAP"/>
    <property type="match status" value="1"/>
</dbReference>
<dbReference type="PANTHER" id="PTHR46265:SF2">
    <property type="entry name" value="RHO GTPASE-ACTIVATING PROTEIN 7"/>
    <property type="match status" value="1"/>
</dbReference>
<reference evidence="6" key="2">
    <citation type="submission" date="2020-08" db="EMBL/GenBank/DDBJ databases">
        <title>Plant Genome Project.</title>
        <authorList>
            <person name="Zhang R.-G."/>
        </authorList>
    </citation>
    <scope>NUCLEOTIDE SEQUENCE</scope>
    <source>
        <strain evidence="6">Huo1</strain>
        <tissue evidence="6">Leaf</tissue>
    </source>
</reference>
<feature type="region of interest" description="Disordered" evidence="3">
    <location>
        <begin position="823"/>
        <end position="899"/>
    </location>
</feature>
<dbReference type="InterPro" id="IPR008936">
    <property type="entry name" value="Rho_GTPase_activation_prot"/>
</dbReference>
<dbReference type="InterPro" id="IPR052799">
    <property type="entry name" value="Rho_GAP_Regulators"/>
</dbReference>
<gene>
    <name evidence="6" type="ORF">SASPL_140152</name>
</gene>